<dbReference type="PANTHER" id="PTHR16821:SF2">
    <property type="entry name" value="FRATAXIN, MITOCHONDRIAL"/>
    <property type="match status" value="1"/>
</dbReference>
<keyword evidence="6" id="KW-0410">Iron transport</keyword>
<keyword evidence="9" id="KW-0408">Iron</keyword>
<dbReference type="SMART" id="SM01219">
    <property type="entry name" value="Frataxin_Cyay"/>
    <property type="match status" value="1"/>
</dbReference>
<dbReference type="GO" id="GO:0016226">
    <property type="term" value="P:iron-sulfur cluster assembly"/>
    <property type="evidence" value="ECO:0007669"/>
    <property type="project" value="InterPro"/>
</dbReference>
<organism evidence="13 14">
    <name type="scientific">Komagataella pastoris</name>
    <name type="common">Yeast</name>
    <name type="synonym">Pichia pastoris</name>
    <dbReference type="NCBI Taxonomy" id="4922"/>
    <lineage>
        <taxon>Eukaryota</taxon>
        <taxon>Fungi</taxon>
        <taxon>Dikarya</taxon>
        <taxon>Ascomycota</taxon>
        <taxon>Saccharomycotina</taxon>
        <taxon>Pichiomycetes</taxon>
        <taxon>Pichiales</taxon>
        <taxon>Pichiaceae</taxon>
        <taxon>Komagataella</taxon>
    </lineage>
</organism>
<dbReference type="GO" id="GO:0006826">
    <property type="term" value="P:iron ion transport"/>
    <property type="evidence" value="ECO:0007669"/>
    <property type="project" value="UniProtKB-KW"/>
</dbReference>
<dbReference type="PROSITE" id="PS50810">
    <property type="entry name" value="FRATAXIN_2"/>
    <property type="match status" value="1"/>
</dbReference>
<dbReference type="NCBIfam" id="TIGR03421">
    <property type="entry name" value="FeS_CyaY"/>
    <property type="match status" value="1"/>
</dbReference>
<keyword evidence="10" id="KW-0406">Ion transport</keyword>
<protein>
    <recommendedName>
        <fullName evidence="3">ferroxidase</fullName>
        <ecNumber evidence="3">1.16.3.1</ecNumber>
    </recommendedName>
</protein>
<keyword evidence="5" id="KW-0813">Transport</keyword>
<evidence type="ECO:0000256" key="7">
    <source>
        <dbReference type="ARBA" id="ARBA00022946"/>
    </source>
</evidence>
<evidence type="ECO:0000256" key="5">
    <source>
        <dbReference type="ARBA" id="ARBA00022448"/>
    </source>
</evidence>
<evidence type="ECO:0000256" key="10">
    <source>
        <dbReference type="ARBA" id="ARBA00023065"/>
    </source>
</evidence>
<evidence type="ECO:0000256" key="2">
    <source>
        <dbReference type="ARBA" id="ARBA00008183"/>
    </source>
</evidence>
<sequence length="165" mass="18921">MLTKLLSRQLKRCNLSNRANNIYRHYSIGSTTDGRIIFQEIKDLSLGEYHQAADSTLENMTEDLERFFEKNSLNSCDVEYSSGILTLQIPKLGDYVINKQPPNKQIWLSSPLSGPKRFDYYRGLWIDSRTIDSAGQITNVSDNTLHDLLAKEVSKGTRLPFQFNK</sequence>
<dbReference type="PANTHER" id="PTHR16821">
    <property type="entry name" value="FRATAXIN"/>
    <property type="match status" value="1"/>
</dbReference>
<dbReference type="GO" id="GO:0004322">
    <property type="term" value="F:ferroxidase activity"/>
    <property type="evidence" value="ECO:0007669"/>
    <property type="project" value="UniProtKB-EC"/>
</dbReference>
<comment type="subcellular location">
    <subcellularLocation>
        <location evidence="1">Mitochondrion</location>
    </subcellularLocation>
</comment>
<evidence type="ECO:0000256" key="9">
    <source>
        <dbReference type="ARBA" id="ARBA00023004"/>
    </source>
</evidence>
<dbReference type="GO" id="GO:0051537">
    <property type="term" value="F:2 iron, 2 sulfur cluster binding"/>
    <property type="evidence" value="ECO:0007669"/>
    <property type="project" value="TreeGrafter"/>
</dbReference>
<dbReference type="InterPro" id="IPR036524">
    <property type="entry name" value="Frataxin/CyaY_sf"/>
</dbReference>
<dbReference type="InterPro" id="IPR020895">
    <property type="entry name" value="Frataxin_CS"/>
</dbReference>
<dbReference type="InterPro" id="IPR017789">
    <property type="entry name" value="Frataxin"/>
</dbReference>
<evidence type="ECO:0000256" key="3">
    <source>
        <dbReference type="ARBA" id="ARBA00013107"/>
    </source>
</evidence>
<keyword evidence="8" id="KW-0560">Oxidoreductase</keyword>
<dbReference type="AlphaFoldDB" id="A0A1B2J8I4"/>
<evidence type="ECO:0000256" key="1">
    <source>
        <dbReference type="ARBA" id="ARBA00004173"/>
    </source>
</evidence>
<evidence type="ECO:0000256" key="11">
    <source>
        <dbReference type="ARBA" id="ARBA00023128"/>
    </source>
</evidence>
<evidence type="ECO:0000256" key="6">
    <source>
        <dbReference type="ARBA" id="ARBA00022496"/>
    </source>
</evidence>
<dbReference type="PROSITE" id="PS01344">
    <property type="entry name" value="FRATAXIN_1"/>
    <property type="match status" value="1"/>
</dbReference>
<evidence type="ECO:0000256" key="8">
    <source>
        <dbReference type="ARBA" id="ARBA00023002"/>
    </source>
</evidence>
<dbReference type="PRINTS" id="PR00904">
    <property type="entry name" value="FRATAXIN"/>
</dbReference>
<keyword evidence="4" id="KW-0409">Iron storage</keyword>
<keyword evidence="7" id="KW-0809">Transit peptide</keyword>
<dbReference type="Gene3D" id="3.30.920.10">
    <property type="entry name" value="Frataxin/CyaY"/>
    <property type="match status" value="1"/>
</dbReference>
<dbReference type="Pfam" id="PF01491">
    <property type="entry name" value="Frataxin_Cyay"/>
    <property type="match status" value="1"/>
</dbReference>
<gene>
    <name evidence="13" type="primary">YFH1</name>
    <name evidence="13" type="ORF">ATY40_BA7501050</name>
</gene>
<evidence type="ECO:0000256" key="12">
    <source>
        <dbReference type="ARBA" id="ARBA00047990"/>
    </source>
</evidence>
<dbReference type="GO" id="GO:0034986">
    <property type="term" value="F:iron chaperone activity"/>
    <property type="evidence" value="ECO:0007669"/>
    <property type="project" value="TreeGrafter"/>
</dbReference>
<evidence type="ECO:0000313" key="13">
    <source>
        <dbReference type="EMBL" id="ANZ74359.1"/>
    </source>
</evidence>
<dbReference type="GO" id="GO:0008198">
    <property type="term" value="F:ferrous iron binding"/>
    <property type="evidence" value="ECO:0007669"/>
    <property type="project" value="TreeGrafter"/>
</dbReference>
<evidence type="ECO:0000313" key="14">
    <source>
        <dbReference type="Proteomes" id="UP000094565"/>
    </source>
</evidence>
<dbReference type="SUPFAM" id="SSF55387">
    <property type="entry name" value="Frataxin/Nqo15-like"/>
    <property type="match status" value="1"/>
</dbReference>
<comment type="catalytic activity">
    <reaction evidence="12">
        <text>4 Fe(2+) + O2 + 4 H(+) = 4 Fe(3+) + 2 H2O</text>
        <dbReference type="Rhea" id="RHEA:11148"/>
        <dbReference type="ChEBI" id="CHEBI:15377"/>
        <dbReference type="ChEBI" id="CHEBI:15378"/>
        <dbReference type="ChEBI" id="CHEBI:15379"/>
        <dbReference type="ChEBI" id="CHEBI:29033"/>
        <dbReference type="ChEBI" id="CHEBI:29034"/>
        <dbReference type="EC" id="1.16.3.1"/>
    </reaction>
</comment>
<name>A0A1B2J8I4_PICPA</name>
<dbReference type="GO" id="GO:0008199">
    <property type="term" value="F:ferric iron binding"/>
    <property type="evidence" value="ECO:0007669"/>
    <property type="project" value="InterPro"/>
</dbReference>
<proteinExistence type="inferred from homology"/>
<reference evidence="13 14" key="1">
    <citation type="submission" date="2016-02" db="EMBL/GenBank/DDBJ databases">
        <title>Comparative genomic and transcriptomic foundation for Pichia pastoris.</title>
        <authorList>
            <person name="Love K.R."/>
            <person name="Shah K.A."/>
            <person name="Whittaker C.A."/>
            <person name="Wu J."/>
            <person name="Bartlett M.C."/>
            <person name="Ma D."/>
            <person name="Leeson R.L."/>
            <person name="Priest M."/>
            <person name="Young S.K."/>
            <person name="Love J.C."/>
        </authorList>
    </citation>
    <scope>NUCLEOTIDE SEQUENCE [LARGE SCALE GENOMIC DNA]</scope>
    <source>
        <strain evidence="13 14">ATCC 28485</strain>
    </source>
</reference>
<dbReference type="Proteomes" id="UP000094565">
    <property type="component" value="Chromosome 1"/>
</dbReference>
<dbReference type="GO" id="GO:0006879">
    <property type="term" value="P:intracellular iron ion homeostasis"/>
    <property type="evidence" value="ECO:0007669"/>
    <property type="project" value="UniProtKB-KW"/>
</dbReference>
<dbReference type="InterPro" id="IPR002908">
    <property type="entry name" value="Frataxin/CyaY"/>
</dbReference>
<evidence type="ECO:0000256" key="4">
    <source>
        <dbReference type="ARBA" id="ARBA00022434"/>
    </source>
</evidence>
<accession>A0A1B2J8I4</accession>
<dbReference type="OrthoDB" id="1897642at2759"/>
<comment type="similarity">
    <text evidence="2">Belongs to the frataxin family.</text>
</comment>
<dbReference type="EMBL" id="CP014584">
    <property type="protein sequence ID" value="ANZ74359.1"/>
    <property type="molecule type" value="Genomic_DNA"/>
</dbReference>
<dbReference type="EC" id="1.16.3.1" evidence="3"/>
<keyword evidence="14" id="KW-1185">Reference proteome</keyword>
<dbReference type="GO" id="GO:0005739">
    <property type="term" value="C:mitochondrion"/>
    <property type="evidence" value="ECO:0007669"/>
    <property type="project" value="UniProtKB-SubCell"/>
</dbReference>
<dbReference type="NCBIfam" id="TIGR03422">
    <property type="entry name" value="mito_frataxin"/>
    <property type="match status" value="1"/>
</dbReference>
<keyword evidence="11" id="KW-0496">Mitochondrion</keyword>